<dbReference type="AlphaFoldDB" id="A0A5B7IMW6"/>
<dbReference type="Proteomes" id="UP000324222">
    <property type="component" value="Unassembled WGS sequence"/>
</dbReference>
<comment type="caution">
    <text evidence="1">The sequence shown here is derived from an EMBL/GenBank/DDBJ whole genome shotgun (WGS) entry which is preliminary data.</text>
</comment>
<name>A0A5B7IMW6_PORTR</name>
<organism evidence="1 2">
    <name type="scientific">Portunus trituberculatus</name>
    <name type="common">Swimming crab</name>
    <name type="synonym">Neptunus trituberculatus</name>
    <dbReference type="NCBI Taxonomy" id="210409"/>
    <lineage>
        <taxon>Eukaryota</taxon>
        <taxon>Metazoa</taxon>
        <taxon>Ecdysozoa</taxon>
        <taxon>Arthropoda</taxon>
        <taxon>Crustacea</taxon>
        <taxon>Multicrustacea</taxon>
        <taxon>Malacostraca</taxon>
        <taxon>Eumalacostraca</taxon>
        <taxon>Eucarida</taxon>
        <taxon>Decapoda</taxon>
        <taxon>Pleocyemata</taxon>
        <taxon>Brachyura</taxon>
        <taxon>Eubrachyura</taxon>
        <taxon>Portunoidea</taxon>
        <taxon>Portunidae</taxon>
        <taxon>Portuninae</taxon>
        <taxon>Portunus</taxon>
    </lineage>
</organism>
<reference evidence="1 2" key="1">
    <citation type="submission" date="2019-05" db="EMBL/GenBank/DDBJ databases">
        <title>Another draft genome of Portunus trituberculatus and its Hox gene families provides insights of decapod evolution.</title>
        <authorList>
            <person name="Jeong J.-H."/>
            <person name="Song I."/>
            <person name="Kim S."/>
            <person name="Choi T."/>
            <person name="Kim D."/>
            <person name="Ryu S."/>
            <person name="Kim W."/>
        </authorList>
    </citation>
    <scope>NUCLEOTIDE SEQUENCE [LARGE SCALE GENOMIC DNA]</scope>
    <source>
        <tissue evidence="1">Muscle</tissue>
    </source>
</reference>
<dbReference type="EMBL" id="VSRR010062300">
    <property type="protein sequence ID" value="MPC83359.1"/>
    <property type="molecule type" value="Genomic_DNA"/>
</dbReference>
<proteinExistence type="predicted"/>
<sequence>MSLLQHRGRSECVSGAPWSVVSLRWCAVWASAAAPSRRPSVDEFFAATRCPLTAGLPGHTVDIQESRSPWRTFSLHVLQLTSAELSCQLPCSCVAAPFPCLSVHFPWATPRGSSRTYTSGRNTWRIAITTILLRVAKLRKGEVANTLENDSEVMKSGKRPTM</sequence>
<gene>
    <name evidence="1" type="ORF">E2C01_078068</name>
</gene>
<protein>
    <submittedName>
        <fullName evidence="1">Uncharacterized protein</fullName>
    </submittedName>
</protein>
<evidence type="ECO:0000313" key="1">
    <source>
        <dbReference type="EMBL" id="MPC83359.1"/>
    </source>
</evidence>
<accession>A0A5B7IMW6</accession>
<keyword evidence="2" id="KW-1185">Reference proteome</keyword>
<evidence type="ECO:0000313" key="2">
    <source>
        <dbReference type="Proteomes" id="UP000324222"/>
    </source>
</evidence>